<evidence type="ECO:0000256" key="7">
    <source>
        <dbReference type="SAM" id="MobiDB-lite"/>
    </source>
</evidence>
<dbReference type="CDD" id="cd00202">
    <property type="entry name" value="ZnF_GATA"/>
    <property type="match status" value="1"/>
</dbReference>
<evidence type="ECO:0000256" key="3">
    <source>
        <dbReference type="ARBA" id="ARBA00022771"/>
    </source>
</evidence>
<keyword evidence="10" id="KW-1185">Reference proteome</keyword>
<reference evidence="9 10" key="1">
    <citation type="journal article" date="2018" name="MBio">
        <title>Comparative Genomics Reveals the Core Gene Toolbox for the Fungus-Insect Symbiosis.</title>
        <authorList>
            <person name="Wang Y."/>
            <person name="Stata M."/>
            <person name="Wang W."/>
            <person name="Stajich J.E."/>
            <person name="White M.M."/>
            <person name="Moncalvo J.M."/>
        </authorList>
    </citation>
    <scope>NUCLEOTIDE SEQUENCE [LARGE SCALE GENOMIC DNA]</scope>
    <source>
        <strain evidence="9 10">AUS-126-30</strain>
    </source>
</reference>
<dbReference type="PROSITE" id="PS00344">
    <property type="entry name" value="GATA_ZN_FINGER_1"/>
    <property type="match status" value="1"/>
</dbReference>
<dbReference type="PANTHER" id="PTHR10071">
    <property type="entry name" value="TRANSCRIPTION FACTOR GATA FAMILY MEMBER"/>
    <property type="match status" value="1"/>
</dbReference>
<feature type="region of interest" description="Disordered" evidence="7">
    <location>
        <begin position="434"/>
        <end position="461"/>
    </location>
</feature>
<dbReference type="InterPro" id="IPR039355">
    <property type="entry name" value="Transcription_factor_GATA"/>
</dbReference>
<evidence type="ECO:0000256" key="2">
    <source>
        <dbReference type="ARBA" id="ARBA00022723"/>
    </source>
</evidence>
<feature type="domain" description="GATA-type" evidence="8">
    <location>
        <begin position="276"/>
        <end position="329"/>
    </location>
</feature>
<dbReference type="GO" id="GO:0000981">
    <property type="term" value="F:DNA-binding transcription factor activity, RNA polymerase II-specific"/>
    <property type="evidence" value="ECO:0007669"/>
    <property type="project" value="TreeGrafter"/>
</dbReference>
<dbReference type="GO" id="GO:0005634">
    <property type="term" value="C:nucleus"/>
    <property type="evidence" value="ECO:0007669"/>
    <property type="project" value="UniProtKB-SubCell"/>
</dbReference>
<dbReference type="GO" id="GO:0000122">
    <property type="term" value="P:negative regulation of transcription by RNA polymerase II"/>
    <property type="evidence" value="ECO:0007669"/>
    <property type="project" value="TreeGrafter"/>
</dbReference>
<dbReference type="Pfam" id="PF00320">
    <property type="entry name" value="GATA"/>
    <property type="match status" value="1"/>
</dbReference>
<dbReference type="InterPro" id="IPR000679">
    <property type="entry name" value="Znf_GATA"/>
</dbReference>
<evidence type="ECO:0000256" key="6">
    <source>
        <dbReference type="PROSITE-ProRule" id="PRU00094"/>
    </source>
</evidence>
<feature type="compositionally biased region" description="Low complexity" evidence="7">
    <location>
        <begin position="381"/>
        <end position="396"/>
    </location>
</feature>
<feature type="region of interest" description="Disordered" evidence="7">
    <location>
        <begin position="1"/>
        <end position="20"/>
    </location>
</feature>
<dbReference type="SUPFAM" id="SSF57716">
    <property type="entry name" value="Glucocorticoid receptor-like (DNA-binding domain)"/>
    <property type="match status" value="1"/>
</dbReference>
<feature type="compositionally biased region" description="Polar residues" evidence="7">
    <location>
        <begin position="184"/>
        <end position="193"/>
    </location>
</feature>
<evidence type="ECO:0000313" key="9">
    <source>
        <dbReference type="EMBL" id="PVZ97993.1"/>
    </source>
</evidence>
<feature type="compositionally biased region" description="Basic and acidic residues" evidence="7">
    <location>
        <begin position="7"/>
        <end position="19"/>
    </location>
</feature>
<dbReference type="Gene3D" id="3.30.50.10">
    <property type="entry name" value="Erythroid Transcription Factor GATA-1, subunit A"/>
    <property type="match status" value="2"/>
</dbReference>
<dbReference type="GO" id="GO:0008270">
    <property type="term" value="F:zinc ion binding"/>
    <property type="evidence" value="ECO:0007669"/>
    <property type="project" value="UniProtKB-KW"/>
</dbReference>
<comment type="subcellular location">
    <subcellularLocation>
        <location evidence="1">Nucleus</location>
    </subcellularLocation>
</comment>
<dbReference type="GO" id="GO:0000978">
    <property type="term" value="F:RNA polymerase II cis-regulatory region sequence-specific DNA binding"/>
    <property type="evidence" value="ECO:0007669"/>
    <property type="project" value="TreeGrafter"/>
</dbReference>
<feature type="region of interest" description="Disordered" evidence="7">
    <location>
        <begin position="369"/>
        <end position="397"/>
    </location>
</feature>
<feature type="compositionally biased region" description="Basic residues" evidence="7">
    <location>
        <begin position="447"/>
        <end position="461"/>
    </location>
</feature>
<keyword evidence="5" id="KW-0539">Nucleus</keyword>
<dbReference type="PROSITE" id="PS50114">
    <property type="entry name" value="GATA_ZN_FINGER_2"/>
    <property type="match status" value="2"/>
</dbReference>
<feature type="domain" description="GATA-type" evidence="8">
    <location>
        <begin position="140"/>
        <end position="160"/>
    </location>
</feature>
<keyword evidence="4" id="KW-0862">Zinc</keyword>
<evidence type="ECO:0000256" key="4">
    <source>
        <dbReference type="ARBA" id="ARBA00022833"/>
    </source>
</evidence>
<feature type="region of interest" description="Disordered" evidence="7">
    <location>
        <begin position="31"/>
        <end position="54"/>
    </location>
</feature>
<protein>
    <recommendedName>
        <fullName evidence="8">GATA-type domain-containing protein</fullName>
    </recommendedName>
</protein>
<name>A0A2U1IYY1_SMIAN</name>
<keyword evidence="3 6" id="KW-0863">Zinc-finger</keyword>
<keyword evidence="2" id="KW-0479">Metal-binding</keyword>
<dbReference type="AlphaFoldDB" id="A0A2U1IYY1"/>
<comment type="caution">
    <text evidence="9">The sequence shown here is derived from an EMBL/GenBank/DDBJ whole genome shotgun (WGS) entry which is preliminary data.</text>
</comment>
<feature type="compositionally biased region" description="Basic and acidic residues" evidence="7">
    <location>
        <begin position="434"/>
        <end position="446"/>
    </location>
</feature>
<dbReference type="InterPro" id="IPR013088">
    <property type="entry name" value="Znf_NHR/GATA"/>
</dbReference>
<feature type="compositionally biased region" description="Polar residues" evidence="7">
    <location>
        <begin position="200"/>
        <end position="210"/>
    </location>
</feature>
<dbReference type="EMBL" id="MBFU01000603">
    <property type="protein sequence ID" value="PVZ97993.1"/>
    <property type="molecule type" value="Genomic_DNA"/>
</dbReference>
<dbReference type="SMART" id="SM00401">
    <property type="entry name" value="ZnF_GATA"/>
    <property type="match status" value="2"/>
</dbReference>
<feature type="region of interest" description="Disordered" evidence="7">
    <location>
        <begin position="184"/>
        <end position="214"/>
    </location>
</feature>
<dbReference type="GO" id="GO:0045944">
    <property type="term" value="P:positive regulation of transcription by RNA polymerase II"/>
    <property type="evidence" value="ECO:0007669"/>
    <property type="project" value="TreeGrafter"/>
</dbReference>
<sequence>MDLDSDYSERKLSNDKHSFDLPSISSLQLHSNNNFTHQDSNNNSAHQDSTSNLSWKSKNPNFVLPPISSLHNSFSHITDISPECNQPFLNTKPVHIFQTSQEHPIEKKHKPNNNQKTNSENNVYKIKAKKSVTGIPINYCVDCKTTQTPLWRRDLNGNQVSLNQILSTINIPKAESLSLNQHHPLTVSQSSPTKGDFAGSNENQTSNTMDQKAEYGSDQSNTCVETCPGNGSCNGKGGSISCGGCPTFNQKQIHSGNMNLDRRFRVKKHKLDSEPANGKTVCFNCKTDYTPLWRRDDGNNTICNACGLYYKLHGHHRPVSMKRSVIKRRTRIPHTNKNYGSSSPIEQEHIFPIEDYDKVERRKIPDFFDTNVQSKNEGHHSSSSLSVSSSAGSQKSGLNMAMDNERTEYMNELSNSKNSLKSLMLAAELYENKAFEKNKNENSVAKEKRHGKPKSTKAYKKQLVKAVSHLQELLNRSNDILRSLENEE</sequence>
<dbReference type="PANTHER" id="PTHR10071:SF281">
    <property type="entry name" value="BOX A-BINDING FACTOR-RELATED"/>
    <property type="match status" value="1"/>
</dbReference>
<organism evidence="9 10">
    <name type="scientific">Smittium angustum</name>
    <dbReference type="NCBI Taxonomy" id="133377"/>
    <lineage>
        <taxon>Eukaryota</taxon>
        <taxon>Fungi</taxon>
        <taxon>Fungi incertae sedis</taxon>
        <taxon>Zoopagomycota</taxon>
        <taxon>Kickxellomycotina</taxon>
        <taxon>Harpellomycetes</taxon>
        <taxon>Harpellales</taxon>
        <taxon>Legeriomycetaceae</taxon>
        <taxon>Smittium</taxon>
    </lineage>
</organism>
<dbReference type="PRINTS" id="PR00619">
    <property type="entry name" value="GATAZNFINGER"/>
</dbReference>
<proteinExistence type="predicted"/>
<evidence type="ECO:0000259" key="8">
    <source>
        <dbReference type="PROSITE" id="PS50114"/>
    </source>
</evidence>
<evidence type="ECO:0000256" key="1">
    <source>
        <dbReference type="ARBA" id="ARBA00004123"/>
    </source>
</evidence>
<dbReference type="Proteomes" id="UP000245591">
    <property type="component" value="Unassembled WGS sequence"/>
</dbReference>
<gene>
    <name evidence="9" type="ORF">BB558_006015</name>
</gene>
<accession>A0A2U1IYY1</accession>
<evidence type="ECO:0000313" key="10">
    <source>
        <dbReference type="Proteomes" id="UP000245591"/>
    </source>
</evidence>
<evidence type="ECO:0000256" key="5">
    <source>
        <dbReference type="ARBA" id="ARBA00023242"/>
    </source>
</evidence>